<name>A0A1I6Y3S6_9ACTN</name>
<evidence type="ECO:0000256" key="4">
    <source>
        <dbReference type="ARBA" id="ARBA00022679"/>
    </source>
</evidence>
<feature type="region of interest" description="Disordered" evidence="7">
    <location>
        <begin position="743"/>
        <end position="919"/>
    </location>
</feature>
<feature type="compositionally biased region" description="Low complexity" evidence="7">
    <location>
        <begin position="24"/>
        <end position="40"/>
    </location>
</feature>
<evidence type="ECO:0000256" key="1">
    <source>
        <dbReference type="ARBA" id="ARBA00000085"/>
    </source>
</evidence>
<dbReference type="InterPro" id="IPR003594">
    <property type="entry name" value="HATPase_dom"/>
</dbReference>
<evidence type="ECO:0000259" key="10">
    <source>
        <dbReference type="PROSITE" id="PS50906"/>
    </source>
</evidence>
<dbReference type="Gene3D" id="3.30.565.10">
    <property type="entry name" value="Histidine kinase-like ATPase, C-terminal domain"/>
    <property type="match status" value="1"/>
</dbReference>
<dbReference type="InterPro" id="IPR013587">
    <property type="entry name" value="Nitrate/nitrite_sensing"/>
</dbReference>
<feature type="compositionally biased region" description="Acidic residues" evidence="7">
    <location>
        <begin position="857"/>
        <end position="866"/>
    </location>
</feature>
<evidence type="ECO:0000256" key="3">
    <source>
        <dbReference type="ARBA" id="ARBA00022553"/>
    </source>
</evidence>
<evidence type="ECO:0000256" key="7">
    <source>
        <dbReference type="SAM" id="MobiDB-lite"/>
    </source>
</evidence>
<dbReference type="SMART" id="SM00387">
    <property type="entry name" value="HATPase_c"/>
    <property type="match status" value="1"/>
</dbReference>
<feature type="compositionally biased region" description="Basic and acidic residues" evidence="7">
    <location>
        <begin position="816"/>
        <end position="840"/>
    </location>
</feature>
<feature type="compositionally biased region" description="Polar residues" evidence="7">
    <location>
        <begin position="743"/>
        <end position="755"/>
    </location>
</feature>
<keyword evidence="5 11" id="KW-0418">Kinase</keyword>
<feature type="compositionally biased region" description="Polar residues" evidence="7">
    <location>
        <begin position="1030"/>
        <end position="1039"/>
    </location>
</feature>
<comment type="catalytic activity">
    <reaction evidence="1">
        <text>ATP + protein L-histidine = ADP + protein N-phospho-L-histidine.</text>
        <dbReference type="EC" id="2.7.13.3"/>
    </reaction>
</comment>
<dbReference type="EC" id="2.7.13.3" evidence="2"/>
<evidence type="ECO:0000256" key="8">
    <source>
        <dbReference type="SAM" id="Phobius"/>
    </source>
</evidence>
<keyword evidence="4" id="KW-0808">Transferase</keyword>
<dbReference type="GO" id="GO:0000160">
    <property type="term" value="P:phosphorelay signal transduction system"/>
    <property type="evidence" value="ECO:0007669"/>
    <property type="project" value="UniProtKB-KW"/>
</dbReference>
<feature type="transmembrane region" description="Helical" evidence="8">
    <location>
        <begin position="373"/>
        <end position="398"/>
    </location>
</feature>
<dbReference type="PROSITE" id="PS50109">
    <property type="entry name" value="HIS_KIN"/>
    <property type="match status" value="1"/>
</dbReference>
<evidence type="ECO:0000259" key="9">
    <source>
        <dbReference type="PROSITE" id="PS50109"/>
    </source>
</evidence>
<dbReference type="Pfam" id="PF02518">
    <property type="entry name" value="HATPase_c"/>
    <property type="match status" value="1"/>
</dbReference>
<feature type="compositionally biased region" description="Basic and acidic residues" evidence="7">
    <location>
        <begin position="706"/>
        <end position="715"/>
    </location>
</feature>
<dbReference type="Proteomes" id="UP000199165">
    <property type="component" value="Unassembled WGS sequence"/>
</dbReference>
<feature type="domain" description="Histidine kinase" evidence="9">
    <location>
        <begin position="584"/>
        <end position="691"/>
    </location>
</feature>
<protein>
    <recommendedName>
        <fullName evidence="2">histidine kinase</fullName>
        <ecNumber evidence="2">2.7.13.3</ecNumber>
    </recommendedName>
</protein>
<gene>
    <name evidence="11" type="ORF">SAMN04487904_102172</name>
</gene>
<dbReference type="InterPro" id="IPR050980">
    <property type="entry name" value="2C_sensor_his_kinase"/>
</dbReference>
<dbReference type="SUPFAM" id="SSF55874">
    <property type="entry name" value="ATPase domain of HSP90 chaperone/DNA topoisomerase II/histidine kinase"/>
    <property type="match status" value="1"/>
</dbReference>
<keyword evidence="12" id="KW-1185">Reference proteome</keyword>
<dbReference type="Pfam" id="PF08376">
    <property type="entry name" value="NIT"/>
    <property type="match status" value="1"/>
</dbReference>
<evidence type="ECO:0000256" key="6">
    <source>
        <dbReference type="ARBA" id="ARBA00023012"/>
    </source>
</evidence>
<feature type="region of interest" description="Disordered" evidence="7">
    <location>
        <begin position="1"/>
        <end position="60"/>
    </location>
</feature>
<keyword evidence="8" id="KW-0472">Membrane</keyword>
<sequence>MAGGNKGPDRSTGTGSAGSHPLMTGAETATASETGAPGEAPAANGSSGPVDDHSEERPSGGLRMRNWRLRTKLLVVLLVPALAALVFGALQVVSDYNQTQQLLRMREQVTLDTRSAEVVHQLQRERDLTVAYIAAGRGGERSQLTEQRDTVDAAIERFRSAIDEAKQQGNTTVATPYEQAINRLDRLQALRSVTDETAYPAKAALRAYSASVDNLIALGERAVTRINNESVVRLYRATNALSRVKEQESVKRARLLSALESGEFGIGGQRQLLATDASMEAALEEFRKRATNAQIQRYNDTVSGLAVGQARDLQETAIVQTQQGEGLGDINAQEWMRTATQTVNLTYQVESELRQQLQNQADQLAGAARTQTYVVVVLVLLVLVVAFAIALLVARSLLLPLRTLRRSALNVADNRLPEAVESILEDDNPDLGERSRIDPIPVHTTEEIGRVARSFDAVHAQALRLASEQALLRNNVNDLFVNLARRSQTLVQRQLSLIDRLEQDEQDPDQLSQLFELDHLATRMRRNNENLLILGGTDLTRRTVRPVPLSEVIGASVSEVEQYARVVIGETPELAMQGRVVNDIVHLIAELLENATVYSNPDTEVTVRTAYRRQELVLEIRDRGVGVDAEQLDEINDRLVRPPDIDVAVSRRMGLYVVGQLARRHHVTVELQNNGDLEGGATATVRLPGELIVQLTPNGPMPMPDMPREQSRDGMGETGSNSGLAAAFGGADRSAQLEQPQANNGYHQQFPSNSPELDERDAVPDSPAALEAEPTTRAPWPEEQPEPGSPDSEPPETPSYSVRLSSGDTYGVTEVPRWENDSESRDSPHEPERRRDERPTMDWPGPADSPRAAESDFPGESDLSDEYEGRCAAPPGLEDSPDLFHSPFESEKTEQHMSWPGPAPEDEPAGAVPPVAAGDTGITEQVPAVGLGSDSGGPEMDDTPTERLPIYEAVLSQWFREDDGEPAASGRSALEHNSELPSDSELVDDAIGWPGRSTFTGDHGGDSRRNGMNHTVSSGDDLDAGVTGGESRNGSQPSARDSAVRREPASWPAEPEGHERRVPHEEPGGAVPAPEAGSATDSGGSNSSETAMRAFSGRRAANREERNRVADARQSGEDPGWGAGDAGWEAAEALVQQTEQEQEQTAAGLPKRKPKSNLVPGSATEHQSPPPSKPAVPRSASAVRGRMSNFQQGVRRGRHAKVEPESTEQSRSIPSRPEEQE</sequence>
<dbReference type="STRING" id="995060.SAMN04487904_102172"/>
<feature type="compositionally biased region" description="Low complexity" evidence="7">
    <location>
        <begin position="1126"/>
        <end position="1147"/>
    </location>
</feature>
<dbReference type="InterPro" id="IPR036890">
    <property type="entry name" value="HATPase_C_sf"/>
</dbReference>
<reference evidence="12" key="1">
    <citation type="submission" date="2016-10" db="EMBL/GenBank/DDBJ databases">
        <authorList>
            <person name="Varghese N."/>
            <person name="Submissions S."/>
        </authorList>
    </citation>
    <scope>NUCLEOTIDE SEQUENCE [LARGE SCALE GENOMIC DNA]</scope>
    <source>
        <strain evidence="12">DSM 45501</strain>
    </source>
</reference>
<proteinExistence type="predicted"/>
<evidence type="ECO:0000256" key="2">
    <source>
        <dbReference type="ARBA" id="ARBA00012438"/>
    </source>
</evidence>
<feature type="compositionally biased region" description="Basic and acidic residues" evidence="7">
    <location>
        <begin position="1055"/>
        <end position="1067"/>
    </location>
</feature>
<dbReference type="InterPro" id="IPR005467">
    <property type="entry name" value="His_kinase_dom"/>
</dbReference>
<accession>A0A1I6Y3S6</accession>
<feature type="region of interest" description="Disordered" evidence="7">
    <location>
        <begin position="957"/>
        <end position="1221"/>
    </location>
</feature>
<dbReference type="InterPro" id="IPR010910">
    <property type="entry name" value="Nitrate/nitrite_sensing_bac"/>
</dbReference>
<organism evidence="11 12">
    <name type="scientific">Actinopolyspora righensis</name>
    <dbReference type="NCBI Taxonomy" id="995060"/>
    <lineage>
        <taxon>Bacteria</taxon>
        <taxon>Bacillati</taxon>
        <taxon>Actinomycetota</taxon>
        <taxon>Actinomycetes</taxon>
        <taxon>Actinopolysporales</taxon>
        <taxon>Actinopolysporaceae</taxon>
        <taxon>Actinopolyspora</taxon>
        <taxon>Actinopolyspora alba group</taxon>
    </lineage>
</organism>
<keyword evidence="6" id="KW-0902">Two-component regulatory system</keyword>
<keyword evidence="8" id="KW-0812">Transmembrane</keyword>
<feature type="compositionally biased region" description="Low complexity" evidence="7">
    <location>
        <begin position="909"/>
        <end position="919"/>
    </location>
</feature>
<keyword evidence="3" id="KW-0597">Phosphoprotein</keyword>
<feature type="region of interest" description="Disordered" evidence="7">
    <location>
        <begin position="926"/>
        <end position="945"/>
    </location>
</feature>
<feature type="region of interest" description="Disordered" evidence="7">
    <location>
        <begin position="694"/>
        <end position="727"/>
    </location>
</feature>
<dbReference type="Gene3D" id="6.10.340.10">
    <property type="match status" value="1"/>
</dbReference>
<evidence type="ECO:0000256" key="5">
    <source>
        <dbReference type="ARBA" id="ARBA00022777"/>
    </source>
</evidence>
<dbReference type="GO" id="GO:0004673">
    <property type="term" value="F:protein histidine kinase activity"/>
    <property type="evidence" value="ECO:0007669"/>
    <property type="project" value="UniProtKB-EC"/>
</dbReference>
<dbReference type="PANTHER" id="PTHR44936">
    <property type="entry name" value="SENSOR PROTEIN CREC"/>
    <property type="match status" value="1"/>
</dbReference>
<evidence type="ECO:0000313" key="12">
    <source>
        <dbReference type="Proteomes" id="UP000199165"/>
    </source>
</evidence>
<feature type="compositionally biased region" description="Polar residues" evidence="7">
    <location>
        <begin position="1079"/>
        <end position="1090"/>
    </location>
</feature>
<feature type="transmembrane region" description="Helical" evidence="8">
    <location>
        <begin position="73"/>
        <end position="93"/>
    </location>
</feature>
<dbReference type="AlphaFoldDB" id="A0A1I6Y3S6"/>
<evidence type="ECO:0000313" key="11">
    <source>
        <dbReference type="EMBL" id="SFT45012.1"/>
    </source>
</evidence>
<feature type="domain" description="NIT" evidence="10">
    <location>
        <begin position="113"/>
        <end position="364"/>
    </location>
</feature>
<dbReference type="EMBL" id="FPAT01000002">
    <property type="protein sequence ID" value="SFT45012.1"/>
    <property type="molecule type" value="Genomic_DNA"/>
</dbReference>
<keyword evidence="8" id="KW-1133">Transmembrane helix</keyword>
<feature type="compositionally biased region" description="Basic and acidic residues" evidence="7">
    <location>
        <begin position="1101"/>
        <end position="1116"/>
    </location>
</feature>
<dbReference type="PANTHER" id="PTHR44936:SF9">
    <property type="entry name" value="SENSOR PROTEIN CREC"/>
    <property type="match status" value="1"/>
</dbReference>
<dbReference type="PROSITE" id="PS50906">
    <property type="entry name" value="NIT"/>
    <property type="match status" value="1"/>
</dbReference>